<name>A0A2M9CNP7_9MICO</name>
<dbReference type="EMBL" id="PGFF01000001">
    <property type="protein sequence ID" value="PJJ73530.1"/>
    <property type="molecule type" value="Genomic_DNA"/>
</dbReference>
<dbReference type="Proteomes" id="UP000228758">
    <property type="component" value="Unassembled WGS sequence"/>
</dbReference>
<organism evidence="3 4">
    <name type="scientific">Diaminobutyricimonas aerilata</name>
    <dbReference type="NCBI Taxonomy" id="1162967"/>
    <lineage>
        <taxon>Bacteria</taxon>
        <taxon>Bacillati</taxon>
        <taxon>Actinomycetota</taxon>
        <taxon>Actinomycetes</taxon>
        <taxon>Micrococcales</taxon>
        <taxon>Microbacteriaceae</taxon>
        <taxon>Diaminobutyricimonas</taxon>
    </lineage>
</organism>
<evidence type="ECO:0000313" key="3">
    <source>
        <dbReference type="EMBL" id="PJJ73530.1"/>
    </source>
</evidence>
<feature type="chain" id="PRO_5039596832" description="Secreted protein" evidence="2">
    <location>
        <begin position="24"/>
        <end position="156"/>
    </location>
</feature>
<dbReference type="RefSeq" id="WP_100365602.1">
    <property type="nucleotide sequence ID" value="NZ_PGFF01000001.1"/>
</dbReference>
<accession>A0A2M9CNP7</accession>
<keyword evidence="2" id="KW-0732">Signal</keyword>
<proteinExistence type="predicted"/>
<reference evidence="3 4" key="1">
    <citation type="submission" date="2017-11" db="EMBL/GenBank/DDBJ databases">
        <title>Genomic Encyclopedia of Archaeal and Bacterial Type Strains, Phase II (KMG-II): From Individual Species to Whole Genera.</title>
        <authorList>
            <person name="Goeker M."/>
        </authorList>
    </citation>
    <scope>NUCLEOTIDE SEQUENCE [LARGE SCALE GENOMIC DNA]</scope>
    <source>
        <strain evidence="3 4">DSM 27393</strain>
    </source>
</reference>
<gene>
    <name evidence="3" type="ORF">CLV46_3123</name>
</gene>
<protein>
    <recommendedName>
        <fullName evidence="5">Secreted protein</fullName>
    </recommendedName>
</protein>
<evidence type="ECO:0000313" key="4">
    <source>
        <dbReference type="Proteomes" id="UP000228758"/>
    </source>
</evidence>
<evidence type="ECO:0000256" key="1">
    <source>
        <dbReference type="SAM" id="MobiDB-lite"/>
    </source>
</evidence>
<keyword evidence="4" id="KW-1185">Reference proteome</keyword>
<sequence length="156" mass="16032">MTAKPTRTATPVLAVATALTALALVLTGCTASGTEKPKPTPSATETEQAEAPGITEVTDPPGTGENLVGALSDTAVTSCELADGTWNVVGTVTNPTDAPADYRIYVSLLNPESDTRALKQVDVPGVEAGATADWQTSVELADEGLTCVLRVERYTA</sequence>
<comment type="caution">
    <text evidence="3">The sequence shown here is derived from an EMBL/GenBank/DDBJ whole genome shotgun (WGS) entry which is preliminary data.</text>
</comment>
<dbReference type="OrthoDB" id="5073126at2"/>
<evidence type="ECO:0008006" key="5">
    <source>
        <dbReference type="Google" id="ProtNLM"/>
    </source>
</evidence>
<evidence type="ECO:0000256" key="2">
    <source>
        <dbReference type="SAM" id="SignalP"/>
    </source>
</evidence>
<feature type="region of interest" description="Disordered" evidence="1">
    <location>
        <begin position="31"/>
        <end position="66"/>
    </location>
</feature>
<feature type="signal peptide" evidence="2">
    <location>
        <begin position="1"/>
        <end position="23"/>
    </location>
</feature>
<dbReference type="AlphaFoldDB" id="A0A2M9CNP7"/>
<dbReference type="PROSITE" id="PS51257">
    <property type="entry name" value="PROKAR_LIPOPROTEIN"/>
    <property type="match status" value="1"/>
</dbReference>